<dbReference type="Gene3D" id="2.60.40.2380">
    <property type="match status" value="1"/>
</dbReference>
<feature type="domain" description="EAL" evidence="2">
    <location>
        <begin position="598"/>
        <end position="852"/>
    </location>
</feature>
<dbReference type="KEGG" id="cber:B5D82_18600"/>
<feature type="transmembrane region" description="Helical" evidence="1">
    <location>
        <begin position="328"/>
        <end position="345"/>
    </location>
</feature>
<dbReference type="InterPro" id="IPR043128">
    <property type="entry name" value="Rev_trsase/Diguanyl_cyclase"/>
</dbReference>
<dbReference type="InterPro" id="IPR029787">
    <property type="entry name" value="Nucleotide_cyclase"/>
</dbReference>
<keyword evidence="1" id="KW-0472">Membrane</keyword>
<keyword evidence="1" id="KW-0812">Transmembrane</keyword>
<feature type="transmembrane region" description="Helical" evidence="1">
    <location>
        <begin position="382"/>
        <end position="406"/>
    </location>
</feature>
<dbReference type="InterPro" id="IPR011623">
    <property type="entry name" value="7TMR_DISM_rcpt_extracell_dom1"/>
</dbReference>
<dbReference type="InterPro" id="IPR050706">
    <property type="entry name" value="Cyclic-di-GMP_PDE-like"/>
</dbReference>
<dbReference type="PANTHER" id="PTHR33121:SF70">
    <property type="entry name" value="SIGNALING PROTEIN YKOW"/>
    <property type="match status" value="1"/>
</dbReference>
<keyword evidence="4" id="KW-1185">Reference proteome</keyword>
<feature type="transmembrane region" description="Helical" evidence="1">
    <location>
        <begin position="206"/>
        <end position="227"/>
    </location>
</feature>
<feature type="transmembrane region" description="Helical" evidence="1">
    <location>
        <begin position="269"/>
        <end position="291"/>
    </location>
</feature>
<dbReference type="Pfam" id="PF00563">
    <property type="entry name" value="EAL"/>
    <property type="match status" value="1"/>
</dbReference>
<feature type="transmembrane region" description="Helical" evidence="1">
    <location>
        <begin position="298"/>
        <end position="316"/>
    </location>
</feature>
<dbReference type="RefSeq" id="WP_081153826.1">
    <property type="nucleotide sequence ID" value="NZ_CP020465.1"/>
</dbReference>
<dbReference type="SUPFAM" id="SSF141868">
    <property type="entry name" value="EAL domain-like"/>
    <property type="match status" value="1"/>
</dbReference>
<evidence type="ECO:0000259" key="2">
    <source>
        <dbReference type="PROSITE" id="PS50883"/>
    </source>
</evidence>
<dbReference type="OrthoDB" id="6279314at2"/>
<evidence type="ECO:0000313" key="3">
    <source>
        <dbReference type="EMBL" id="ASP49606.1"/>
    </source>
</evidence>
<dbReference type="PROSITE" id="PS50883">
    <property type="entry name" value="EAL"/>
    <property type="match status" value="1"/>
</dbReference>
<dbReference type="Pfam" id="PF07695">
    <property type="entry name" value="7TMR-DISM_7TM"/>
    <property type="match status" value="1"/>
</dbReference>
<dbReference type="SMART" id="SM00052">
    <property type="entry name" value="EAL"/>
    <property type="match status" value="1"/>
</dbReference>
<dbReference type="CDD" id="cd01948">
    <property type="entry name" value="EAL"/>
    <property type="match status" value="1"/>
</dbReference>
<reference evidence="3 4" key="1">
    <citation type="submission" date="2017-08" db="EMBL/GenBank/DDBJ databases">
        <title>Complete genome of Colwellia sp. NB097-1, a psychrophile bacterium ioslated from Bering Sea.</title>
        <authorList>
            <person name="Chen X."/>
        </authorList>
    </citation>
    <scope>NUCLEOTIDE SEQUENCE [LARGE SCALE GENOMIC DNA]</scope>
    <source>
        <strain evidence="3 4">NB097-1</strain>
    </source>
</reference>
<dbReference type="Gene3D" id="3.30.70.270">
    <property type="match status" value="1"/>
</dbReference>
<keyword evidence="1" id="KW-1133">Transmembrane helix</keyword>
<dbReference type="Gene3D" id="3.20.20.450">
    <property type="entry name" value="EAL domain"/>
    <property type="match status" value="1"/>
</dbReference>
<gene>
    <name evidence="3" type="ORF">B5D82_18600</name>
</gene>
<dbReference type="SMART" id="SM00267">
    <property type="entry name" value="GGDEF"/>
    <property type="match status" value="1"/>
</dbReference>
<protein>
    <recommendedName>
        <fullName evidence="2">EAL domain-containing protein</fullName>
    </recommendedName>
</protein>
<dbReference type="InterPro" id="IPR035919">
    <property type="entry name" value="EAL_sf"/>
</dbReference>
<dbReference type="InterPro" id="IPR000160">
    <property type="entry name" value="GGDEF_dom"/>
</dbReference>
<dbReference type="SUPFAM" id="SSF55073">
    <property type="entry name" value="Nucleotide cyclase"/>
    <property type="match status" value="1"/>
</dbReference>
<dbReference type="EMBL" id="CP020465">
    <property type="protein sequence ID" value="ASP49606.1"/>
    <property type="molecule type" value="Genomic_DNA"/>
</dbReference>
<dbReference type="AlphaFoldDB" id="A0A222GCK7"/>
<feature type="transmembrane region" description="Helical" evidence="1">
    <location>
        <begin position="234"/>
        <end position="257"/>
    </location>
</feature>
<accession>A0A222GCK7</accession>
<feature type="transmembrane region" description="Helical" evidence="1">
    <location>
        <begin position="357"/>
        <end position="376"/>
    </location>
</feature>
<name>A0A222GCK7_9GAMM</name>
<dbReference type="PANTHER" id="PTHR33121">
    <property type="entry name" value="CYCLIC DI-GMP PHOSPHODIESTERASE PDEF"/>
    <property type="match status" value="1"/>
</dbReference>
<dbReference type="Proteomes" id="UP000202259">
    <property type="component" value="Chromosome"/>
</dbReference>
<evidence type="ECO:0000256" key="1">
    <source>
        <dbReference type="SAM" id="Phobius"/>
    </source>
</evidence>
<proteinExistence type="predicted"/>
<dbReference type="InterPro" id="IPR011622">
    <property type="entry name" value="7TMR_DISM_rcpt_extracell_dom2"/>
</dbReference>
<dbReference type="InterPro" id="IPR001633">
    <property type="entry name" value="EAL_dom"/>
</dbReference>
<evidence type="ECO:0000313" key="4">
    <source>
        <dbReference type="Proteomes" id="UP000202259"/>
    </source>
</evidence>
<dbReference type="Pfam" id="PF07696">
    <property type="entry name" value="7TMR-DISMED2"/>
    <property type="match status" value="1"/>
</dbReference>
<dbReference type="GO" id="GO:0071111">
    <property type="term" value="F:cyclic-guanylate-specific phosphodiesterase activity"/>
    <property type="evidence" value="ECO:0007669"/>
    <property type="project" value="InterPro"/>
</dbReference>
<organism evidence="3 4">
    <name type="scientific">Cognaticolwellia beringensis</name>
    <dbReference type="NCBI Taxonomy" id="1967665"/>
    <lineage>
        <taxon>Bacteria</taxon>
        <taxon>Pseudomonadati</taxon>
        <taxon>Pseudomonadota</taxon>
        <taxon>Gammaproteobacteria</taxon>
        <taxon>Alteromonadales</taxon>
        <taxon>Colwelliaceae</taxon>
        <taxon>Cognaticolwellia</taxon>
    </lineage>
</organism>
<sequence length="869" mass="98674">MIFFQLSKRFFTALITVILLAILVSFASLIYDIDQKNISETNSAFTINSSYYIDKTNTTDLNHILNDTKFIDSTLNNIPFALAQQSYWIKLSLHYPIGKNSSTASAHNSFIQTNANEQLILMAEHSMLDTFIVYELSAISAPKKIHHKLPSPNETSQNVYPFTKLQLNQFGHSEYLIKVKSSGPPNIPLQLFSPTDFEQRLLLSQMIYGAFIGILIIIAIYNLVLYFAGSDKVYLLYIGYLISAFTVLSSLTGYGYFLFSDQIMQWLNHYLIFIDFLLIIFLLLFTIYFLRYDLLKHWAYKVSMVFAVIVSLLALYSLSLDELSQTKLFFSLQPLFYIVALFLIFNRLKRDFSWARFYFLSWIPLLTGAVIQPMVLLNQLEYSFLTGNAFLFAIMIEVTFMAFALAERIRRNEQEKLTMIAYHQSNHLPRQTNLEHKISQMLIEDSQDFTVIVIKPEQFQRIELYIDEQTRISFIQDLNHELSSLFRFNDAVLDITDQYEKICYLENCSLALVIDNAKNEQDIELFISSIQQAASDAFYIKNLKLPLSAYVGLALFPDHGSSSSTLISNASIAANNAETSQSKWSYFAQKDSDNSPSSIQLAIDLEQAIKNQGFELFHQPQIDLKTNKVCSSECLIRWNHPVLGAISPDIFISVAEDFGLMPSLTLWVIKTALSQQAELTEHTGLSHMVSINISGKDLIQANFINDVANLIDHGDIKAEKIIFELTESISFAQNNIAIQTIESLIELGITISIDDFGTGYSSLSQINQLPFQELKIDREFVENVCSDNKRKVIAETAVKMAKGLGLEVVAEGINSALDEETLRGFGCDIGQGYYYAKPMSVEHYLAWLKDLSNGQIPPSLEGEYLPVEK</sequence>